<protein>
    <recommendedName>
        <fullName evidence="12">Cardiolipin synthase A</fullName>
        <shortName evidence="12">CL synthase</shortName>
        <ecNumber evidence="12">2.7.8.-</ecNumber>
    </recommendedName>
</protein>
<feature type="active site" evidence="12">
    <location>
        <position position="226"/>
    </location>
</feature>
<evidence type="ECO:0000313" key="14">
    <source>
        <dbReference type="EMBL" id="NMH64054.1"/>
    </source>
</evidence>
<keyword evidence="2 12" id="KW-1003">Cell membrane</keyword>
<dbReference type="PANTHER" id="PTHR21248:SF22">
    <property type="entry name" value="PHOSPHOLIPASE D"/>
    <property type="match status" value="1"/>
</dbReference>
<reference evidence="14" key="1">
    <citation type="submission" date="2020-04" db="EMBL/GenBank/DDBJ databases">
        <title>Description of Shewanella salipaludis sp. nov., isolated from a salt marsh.</title>
        <authorList>
            <person name="Park S."/>
            <person name="Yoon J.-H."/>
        </authorList>
    </citation>
    <scope>NUCLEOTIDE SEQUENCE</scope>
    <source>
        <strain evidence="14">SHSM-M6</strain>
    </source>
</reference>
<keyword evidence="4 12" id="KW-0808">Transferase</keyword>
<keyword evidence="11 12" id="KW-1208">Phospholipid metabolism</keyword>
<comment type="catalytic activity">
    <reaction evidence="12">
        <text>2 a 1,2-diacyl-sn-glycero-3-phospho-(1'-sn-glycerol) = a cardiolipin + glycerol</text>
        <dbReference type="Rhea" id="RHEA:31451"/>
        <dbReference type="ChEBI" id="CHEBI:17754"/>
        <dbReference type="ChEBI" id="CHEBI:62237"/>
        <dbReference type="ChEBI" id="CHEBI:64716"/>
    </reaction>
</comment>
<feature type="transmembrane region" description="Helical" evidence="12">
    <location>
        <begin position="36"/>
        <end position="58"/>
    </location>
</feature>
<dbReference type="InterPro" id="IPR027379">
    <property type="entry name" value="CLS_N"/>
</dbReference>
<dbReference type="Pfam" id="PF13396">
    <property type="entry name" value="PLDc_N"/>
    <property type="match status" value="1"/>
</dbReference>
<evidence type="ECO:0000256" key="11">
    <source>
        <dbReference type="ARBA" id="ARBA00023264"/>
    </source>
</evidence>
<dbReference type="GO" id="GO:0005886">
    <property type="term" value="C:plasma membrane"/>
    <property type="evidence" value="ECO:0007669"/>
    <property type="project" value="UniProtKB-SubCell"/>
</dbReference>
<evidence type="ECO:0000256" key="12">
    <source>
        <dbReference type="HAMAP-Rule" id="MF_00190"/>
    </source>
</evidence>
<dbReference type="Gene3D" id="3.30.870.10">
    <property type="entry name" value="Endonuclease Chain A"/>
    <property type="match status" value="2"/>
</dbReference>
<dbReference type="InterPro" id="IPR001736">
    <property type="entry name" value="PLipase_D/transphosphatidylase"/>
</dbReference>
<feature type="active site" evidence="12">
    <location>
        <position position="410"/>
    </location>
</feature>
<dbReference type="AlphaFoldDB" id="A0A972FRR2"/>
<comment type="similarity">
    <text evidence="12">Belongs to the phospholipase D family. Cardiolipin synthase subfamily. ClsA sub-subfamily.</text>
</comment>
<dbReference type="SUPFAM" id="SSF56024">
    <property type="entry name" value="Phospholipase D/nuclease"/>
    <property type="match status" value="2"/>
</dbReference>
<dbReference type="PROSITE" id="PS50035">
    <property type="entry name" value="PLD"/>
    <property type="match status" value="2"/>
</dbReference>
<keyword evidence="3 12" id="KW-0444">Lipid biosynthesis</keyword>
<organism evidence="14 15">
    <name type="scientific">Shewanella salipaludis</name>
    <dbReference type="NCBI Taxonomy" id="2723052"/>
    <lineage>
        <taxon>Bacteria</taxon>
        <taxon>Pseudomonadati</taxon>
        <taxon>Pseudomonadota</taxon>
        <taxon>Gammaproteobacteria</taxon>
        <taxon>Alteromonadales</taxon>
        <taxon>Shewanellaceae</taxon>
        <taxon>Shewanella</taxon>
    </lineage>
</organism>
<dbReference type="InterPro" id="IPR025202">
    <property type="entry name" value="PLD-like_dom"/>
</dbReference>
<comment type="subcellular location">
    <subcellularLocation>
        <location evidence="1 12">Cell membrane</location>
        <topology evidence="1 12">Multi-pass membrane protein</topology>
    </subcellularLocation>
</comment>
<dbReference type="NCBIfam" id="TIGR04265">
    <property type="entry name" value="bac_cardiolipin"/>
    <property type="match status" value="1"/>
</dbReference>
<feature type="active site" evidence="12">
    <location>
        <position position="403"/>
    </location>
</feature>
<evidence type="ECO:0000313" key="15">
    <source>
        <dbReference type="Proteomes" id="UP000737113"/>
    </source>
</evidence>
<evidence type="ECO:0000256" key="1">
    <source>
        <dbReference type="ARBA" id="ARBA00004651"/>
    </source>
</evidence>
<dbReference type="RefSeq" id="WP_169562719.1">
    <property type="nucleotide sequence ID" value="NZ_JAAXYH010000001.1"/>
</dbReference>
<dbReference type="CDD" id="cd09152">
    <property type="entry name" value="PLDc_EcCLS_like_1"/>
    <property type="match status" value="1"/>
</dbReference>
<dbReference type="Pfam" id="PF13091">
    <property type="entry name" value="PLDc_2"/>
    <property type="match status" value="2"/>
</dbReference>
<keyword evidence="5 12" id="KW-0812">Transmembrane</keyword>
<evidence type="ECO:0000256" key="2">
    <source>
        <dbReference type="ARBA" id="ARBA00022475"/>
    </source>
</evidence>
<feature type="active site" evidence="12">
    <location>
        <position position="224"/>
    </location>
</feature>
<evidence type="ECO:0000256" key="6">
    <source>
        <dbReference type="ARBA" id="ARBA00022737"/>
    </source>
</evidence>
<comment type="caution">
    <text evidence="14">The sequence shown here is derived from an EMBL/GenBank/DDBJ whole genome shotgun (WGS) entry which is preliminary data.</text>
</comment>
<dbReference type="SMART" id="SM00155">
    <property type="entry name" value="PLDc"/>
    <property type="match status" value="2"/>
</dbReference>
<feature type="active site" evidence="12">
    <location>
        <position position="405"/>
    </location>
</feature>
<dbReference type="InterPro" id="IPR030840">
    <property type="entry name" value="CL_synthase_A"/>
</dbReference>
<feature type="domain" description="PLD phosphodiesterase" evidence="13">
    <location>
        <begin position="398"/>
        <end position="425"/>
    </location>
</feature>
<dbReference type="PANTHER" id="PTHR21248">
    <property type="entry name" value="CARDIOLIPIN SYNTHASE"/>
    <property type="match status" value="1"/>
</dbReference>
<proteinExistence type="inferred from homology"/>
<evidence type="ECO:0000256" key="8">
    <source>
        <dbReference type="ARBA" id="ARBA00023098"/>
    </source>
</evidence>
<keyword evidence="15" id="KW-1185">Reference proteome</keyword>
<evidence type="ECO:0000259" key="13">
    <source>
        <dbReference type="PROSITE" id="PS50035"/>
    </source>
</evidence>
<dbReference type="CDD" id="cd09158">
    <property type="entry name" value="PLDc_EcCLS_like_2"/>
    <property type="match status" value="1"/>
</dbReference>
<dbReference type="GO" id="GO:0032049">
    <property type="term" value="P:cardiolipin biosynthetic process"/>
    <property type="evidence" value="ECO:0007669"/>
    <property type="project" value="UniProtKB-UniRule"/>
</dbReference>
<dbReference type="Proteomes" id="UP000737113">
    <property type="component" value="Unassembled WGS sequence"/>
</dbReference>
<keyword evidence="9 12" id="KW-0472">Membrane</keyword>
<evidence type="ECO:0000256" key="7">
    <source>
        <dbReference type="ARBA" id="ARBA00022989"/>
    </source>
</evidence>
<sequence length="485" mass="55033">MEQVYHAITLLWFNVYWFAVAAITLRVVFKRRAIGVSFAWLMIIYVLPLVGILAYLLFGELNLGRKRAKRAKQTFGPYARWFRRAYRDCLPDTEALRPYGKSINALCERQLGISALSGHKLSLQSIPAQILTQLVEDIAAAQHSIHIEFYIWYPGGLADEVAEALCQAAARGVSIKLLLDAAGSREFFNSQWPETLTDAGVEVVAALNVSPFRMFFQRLDLRLHRKIVVIDNLIAYTGSMNLVDPDYFKVGSNIGKWVDIMVRIAGPAVSVLDCIHAWDWENETQERHFSTPPAQQSCPAVAPLDVVQVIPSGPGMPEEIIHQALLQSIYQARKSIVITTPYLVPSELLLFALESAARRGIRLDIIVPGRNDSLMVEWASRAFFGELLSAGVRLHRYNGGMLHTKSVVIDDTHCLVGTVNLDMRSLWLNFEVTLAIDDPKFTEQLSQLQRRYLENTTEIDARQWRQRPLLKRLFEQFFYLFSPLL</sequence>
<dbReference type="EMBL" id="JAAXYH010000001">
    <property type="protein sequence ID" value="NMH64054.1"/>
    <property type="molecule type" value="Genomic_DNA"/>
</dbReference>
<dbReference type="GO" id="GO:0008808">
    <property type="term" value="F:cardiolipin synthase activity"/>
    <property type="evidence" value="ECO:0007669"/>
    <property type="project" value="UniProtKB-UniRule"/>
</dbReference>
<feature type="active site" evidence="12">
    <location>
        <position position="231"/>
    </location>
</feature>
<keyword evidence="7 12" id="KW-1133">Transmembrane helix</keyword>
<evidence type="ECO:0000256" key="10">
    <source>
        <dbReference type="ARBA" id="ARBA00023209"/>
    </source>
</evidence>
<evidence type="ECO:0000256" key="5">
    <source>
        <dbReference type="ARBA" id="ARBA00022692"/>
    </source>
</evidence>
<evidence type="ECO:0000256" key="9">
    <source>
        <dbReference type="ARBA" id="ARBA00023136"/>
    </source>
</evidence>
<feature type="transmembrane region" description="Helical" evidence="12">
    <location>
        <begin position="6"/>
        <end position="29"/>
    </location>
</feature>
<dbReference type="EC" id="2.7.8.-" evidence="12"/>
<comment type="function">
    <text evidence="12">Catalyzes the reversible phosphatidyl group transfer from one phosphatidylglycerol molecule to another to form cardiolipin (CL) (diphosphatidylglycerol) and glycerol.</text>
</comment>
<evidence type="ECO:0000256" key="3">
    <source>
        <dbReference type="ARBA" id="ARBA00022516"/>
    </source>
</evidence>
<name>A0A972FRR2_9GAMM</name>
<keyword evidence="6" id="KW-0677">Repeat</keyword>
<dbReference type="InterPro" id="IPR022924">
    <property type="entry name" value="Cardiolipin_synthase"/>
</dbReference>
<evidence type="ECO:0000256" key="4">
    <source>
        <dbReference type="ARBA" id="ARBA00022679"/>
    </source>
</evidence>
<dbReference type="HAMAP" id="MF_00190">
    <property type="entry name" value="Cardiolipin_synth_ClsA"/>
    <property type="match status" value="1"/>
</dbReference>
<feature type="domain" description="PLD phosphodiesterase" evidence="13">
    <location>
        <begin position="219"/>
        <end position="246"/>
    </location>
</feature>
<keyword evidence="8 12" id="KW-0443">Lipid metabolism</keyword>
<keyword evidence="10 12" id="KW-0594">Phospholipid biosynthesis</keyword>
<gene>
    <name evidence="14" type="primary">cls</name>
    <name evidence="12" type="synonym">clsA</name>
    <name evidence="14" type="ORF">HC757_02535</name>
</gene>
<accession>A0A972FRR2</accession>